<feature type="domain" description="GST N-terminal" evidence="1">
    <location>
        <begin position="3"/>
        <end position="83"/>
    </location>
</feature>
<accession>A0A421BT98</accession>
<dbReference type="CDD" id="cd03194">
    <property type="entry name" value="GST_C_3"/>
    <property type="match status" value="1"/>
</dbReference>
<dbReference type="Pfam" id="PF13409">
    <property type="entry name" value="GST_N_2"/>
    <property type="match status" value="1"/>
</dbReference>
<dbReference type="AlphaFoldDB" id="A0A421BT98"/>
<dbReference type="InterPro" id="IPR036249">
    <property type="entry name" value="Thioredoxin-like_sf"/>
</dbReference>
<dbReference type="EMBL" id="RCHI01000004">
    <property type="protein sequence ID" value="RLL71519.1"/>
    <property type="molecule type" value="Genomic_DNA"/>
</dbReference>
<evidence type="ECO:0000259" key="1">
    <source>
        <dbReference type="PROSITE" id="PS50404"/>
    </source>
</evidence>
<sequence length="219" mass="24425">MTWTLAIGERCYSSWSLRGWLLFDAFGLPVETVHAPLYTEDFARVLADFSPARTVPAAKLGDTVIWDSLALAEELASRHPDAGHWPVEPKLRAAARSMAAEMHSGFTALRSHCAMNLHTAYRDVPVPAGVQADLDRIERLWSQADGWLFGSYCAADAFFAPVAMRIAGHDLPVSTQARTYVRKHLEHPSLRRWAALGRATDPVLAEYDRDWPQTAWPEA</sequence>
<organism evidence="2 3">
    <name type="scientific">Paenirhodobacter hankyongi</name>
    <dbReference type="NCBI Taxonomy" id="2294033"/>
    <lineage>
        <taxon>Bacteria</taxon>
        <taxon>Pseudomonadati</taxon>
        <taxon>Pseudomonadota</taxon>
        <taxon>Alphaproteobacteria</taxon>
        <taxon>Rhodobacterales</taxon>
        <taxon>Rhodobacter group</taxon>
        <taxon>Paenirhodobacter</taxon>
    </lineage>
</organism>
<gene>
    <name evidence="2" type="ORF">DYS74_06355</name>
</gene>
<dbReference type="SUPFAM" id="SSF52833">
    <property type="entry name" value="Thioredoxin-like"/>
    <property type="match status" value="1"/>
</dbReference>
<comment type="caution">
    <text evidence="2">The sequence shown here is derived from an EMBL/GenBank/DDBJ whole genome shotgun (WGS) entry which is preliminary data.</text>
</comment>
<dbReference type="CDD" id="cd03043">
    <property type="entry name" value="GST_N_1"/>
    <property type="match status" value="1"/>
</dbReference>
<evidence type="ECO:0000313" key="2">
    <source>
        <dbReference type="EMBL" id="RLL71519.1"/>
    </source>
</evidence>
<dbReference type="Proteomes" id="UP000279673">
    <property type="component" value="Unassembled WGS sequence"/>
</dbReference>
<dbReference type="Gene3D" id="1.20.1050.10">
    <property type="match status" value="1"/>
</dbReference>
<evidence type="ECO:0000313" key="3">
    <source>
        <dbReference type="Proteomes" id="UP000279673"/>
    </source>
</evidence>
<dbReference type="PROSITE" id="PS50404">
    <property type="entry name" value="GST_NTER"/>
    <property type="match status" value="1"/>
</dbReference>
<keyword evidence="2" id="KW-0808">Transferase</keyword>
<reference evidence="2 3" key="1">
    <citation type="submission" date="2018-10" db="EMBL/GenBank/DDBJ databases">
        <title>Rhodobacter sp . BO-81.</title>
        <authorList>
            <person name="Im W.T."/>
        </authorList>
    </citation>
    <scope>NUCLEOTIDE SEQUENCE [LARGE SCALE GENOMIC DNA]</scope>
    <source>
        <strain evidence="2 3">BO-81</strain>
    </source>
</reference>
<proteinExistence type="predicted"/>
<keyword evidence="3" id="KW-1185">Reference proteome</keyword>
<protein>
    <submittedName>
        <fullName evidence="2">Glutathione S-transferase family protein</fullName>
    </submittedName>
</protein>
<dbReference type="SUPFAM" id="SSF47616">
    <property type="entry name" value="GST C-terminal domain-like"/>
    <property type="match status" value="1"/>
</dbReference>
<dbReference type="InterPro" id="IPR036282">
    <property type="entry name" value="Glutathione-S-Trfase_C_sf"/>
</dbReference>
<dbReference type="InterPro" id="IPR004045">
    <property type="entry name" value="Glutathione_S-Trfase_N"/>
</dbReference>
<name>A0A421BT98_9RHOB</name>
<dbReference type="GO" id="GO:0016740">
    <property type="term" value="F:transferase activity"/>
    <property type="evidence" value="ECO:0007669"/>
    <property type="project" value="UniProtKB-KW"/>
</dbReference>
<dbReference type="Gene3D" id="3.40.30.10">
    <property type="entry name" value="Glutaredoxin"/>
    <property type="match status" value="1"/>
</dbReference>